<gene>
    <name evidence="2" type="ORF">DILT_LOCUS13261</name>
</gene>
<evidence type="ECO:0000256" key="1">
    <source>
        <dbReference type="SAM" id="MobiDB-lite"/>
    </source>
</evidence>
<keyword evidence="3" id="KW-1185">Reference proteome</keyword>
<evidence type="ECO:0000313" key="2">
    <source>
        <dbReference type="EMBL" id="VDN18767.1"/>
    </source>
</evidence>
<feature type="compositionally biased region" description="Polar residues" evidence="1">
    <location>
        <begin position="57"/>
        <end position="68"/>
    </location>
</feature>
<organism evidence="2 3">
    <name type="scientific">Dibothriocephalus latus</name>
    <name type="common">Fish tapeworm</name>
    <name type="synonym">Diphyllobothrium latum</name>
    <dbReference type="NCBI Taxonomy" id="60516"/>
    <lineage>
        <taxon>Eukaryota</taxon>
        <taxon>Metazoa</taxon>
        <taxon>Spiralia</taxon>
        <taxon>Lophotrochozoa</taxon>
        <taxon>Platyhelminthes</taxon>
        <taxon>Cestoda</taxon>
        <taxon>Eucestoda</taxon>
        <taxon>Diphyllobothriidea</taxon>
        <taxon>Diphyllobothriidae</taxon>
        <taxon>Dibothriocephalus</taxon>
    </lineage>
</organism>
<reference evidence="2 3" key="1">
    <citation type="submission" date="2018-11" db="EMBL/GenBank/DDBJ databases">
        <authorList>
            <consortium name="Pathogen Informatics"/>
        </authorList>
    </citation>
    <scope>NUCLEOTIDE SEQUENCE [LARGE SCALE GENOMIC DNA]</scope>
</reference>
<dbReference type="AlphaFoldDB" id="A0A3P7M4I2"/>
<dbReference type="EMBL" id="UYRU01069489">
    <property type="protein sequence ID" value="VDN18767.1"/>
    <property type="molecule type" value="Genomic_DNA"/>
</dbReference>
<accession>A0A3P7M4I2</accession>
<proteinExistence type="predicted"/>
<feature type="region of interest" description="Disordered" evidence="1">
    <location>
        <begin position="14"/>
        <end position="115"/>
    </location>
</feature>
<protein>
    <submittedName>
        <fullName evidence="2">Uncharacterized protein</fullName>
    </submittedName>
</protein>
<feature type="compositionally biased region" description="Basic and acidic residues" evidence="1">
    <location>
        <begin position="81"/>
        <end position="90"/>
    </location>
</feature>
<dbReference type="Proteomes" id="UP000281553">
    <property type="component" value="Unassembled WGS sequence"/>
</dbReference>
<evidence type="ECO:0000313" key="3">
    <source>
        <dbReference type="Proteomes" id="UP000281553"/>
    </source>
</evidence>
<dbReference type="OrthoDB" id="10621131at2759"/>
<feature type="compositionally biased region" description="Basic and acidic residues" evidence="1">
    <location>
        <begin position="47"/>
        <end position="56"/>
    </location>
</feature>
<sequence length="230" mass="25039">MTAKTVDAVADAEAKVNEANKHPTPIRGRSSAGTKVVDVTPPVVAEEEAKVTDENKNSTPTRIRSSVGTKAVDVKPVVTEEEAKVNDENKPPTPPRDAPVSKVQHHAMPAPHKKRKQPLLIAEDSVFLPVPDAKTTETLAEDPVEQKRPVVLLERNSVSDLMISDANSSVAKTQHRRPSGNTSLSDVSYTHTHDSLLFPQSFYSYASCQHSTPVNTSSCTSLYLPKRIVF</sequence>
<name>A0A3P7M4I2_DIBLA</name>